<dbReference type="CDD" id="cd06464">
    <property type="entry name" value="ACD_sHsps-like"/>
    <property type="match status" value="1"/>
</dbReference>
<keyword evidence="2" id="KW-1133">Transmembrane helix</keyword>
<evidence type="ECO:0008006" key="5">
    <source>
        <dbReference type="Google" id="ProtNLM"/>
    </source>
</evidence>
<protein>
    <recommendedName>
        <fullName evidence="5">SHSP domain-containing protein</fullName>
    </recommendedName>
</protein>
<dbReference type="EMBL" id="CAMAPF010000963">
    <property type="protein sequence ID" value="CAH9130719.1"/>
    <property type="molecule type" value="Genomic_DNA"/>
</dbReference>
<comment type="caution">
    <text evidence="3">The sequence shown here is derived from an EMBL/GenBank/DDBJ whole genome shotgun (WGS) entry which is preliminary data.</text>
</comment>
<dbReference type="Gene3D" id="2.60.40.790">
    <property type="match status" value="1"/>
</dbReference>
<feature type="transmembrane region" description="Helical" evidence="2">
    <location>
        <begin position="245"/>
        <end position="265"/>
    </location>
</feature>
<evidence type="ECO:0000256" key="1">
    <source>
        <dbReference type="SAM" id="MobiDB-lite"/>
    </source>
</evidence>
<keyword evidence="4" id="KW-1185">Reference proteome</keyword>
<organism evidence="3 4">
    <name type="scientific">Cuscuta epithymum</name>
    <dbReference type="NCBI Taxonomy" id="186058"/>
    <lineage>
        <taxon>Eukaryota</taxon>
        <taxon>Viridiplantae</taxon>
        <taxon>Streptophyta</taxon>
        <taxon>Embryophyta</taxon>
        <taxon>Tracheophyta</taxon>
        <taxon>Spermatophyta</taxon>
        <taxon>Magnoliopsida</taxon>
        <taxon>eudicotyledons</taxon>
        <taxon>Gunneridae</taxon>
        <taxon>Pentapetalae</taxon>
        <taxon>asterids</taxon>
        <taxon>lamiids</taxon>
        <taxon>Solanales</taxon>
        <taxon>Convolvulaceae</taxon>
        <taxon>Cuscuteae</taxon>
        <taxon>Cuscuta</taxon>
        <taxon>Cuscuta subgen. Cuscuta</taxon>
    </lineage>
</organism>
<feature type="region of interest" description="Disordered" evidence="1">
    <location>
        <begin position="20"/>
        <end position="40"/>
    </location>
</feature>
<dbReference type="InterPro" id="IPR008978">
    <property type="entry name" value="HSP20-like_chaperone"/>
</dbReference>
<feature type="compositionally biased region" description="Polar residues" evidence="1">
    <location>
        <begin position="197"/>
        <end position="208"/>
    </location>
</feature>
<evidence type="ECO:0000313" key="4">
    <source>
        <dbReference type="Proteomes" id="UP001152523"/>
    </source>
</evidence>
<feature type="region of interest" description="Disordered" evidence="1">
    <location>
        <begin position="161"/>
        <end position="210"/>
    </location>
</feature>
<evidence type="ECO:0000313" key="3">
    <source>
        <dbReference type="EMBL" id="CAH9130719.1"/>
    </source>
</evidence>
<accession>A0AAV0F5E7</accession>
<name>A0AAV0F5E7_9ASTE</name>
<reference evidence="3" key="1">
    <citation type="submission" date="2022-07" db="EMBL/GenBank/DDBJ databases">
        <authorList>
            <person name="Macas J."/>
            <person name="Novak P."/>
            <person name="Neumann P."/>
        </authorList>
    </citation>
    <scope>NUCLEOTIDE SEQUENCE</scope>
</reference>
<sequence length="277" mass="32264">MGIFESHLLLLDPVGNCPQANRRTNSHPSTFSSSCSSVNSSDHTLQKRKRVIMWPREDGGYFVKDNWQPWVHVERLFEERQYRILLLLPNGLPEWYKKEGIKMKIDKKKRTVSLVGESQEEDTRYKDVWLRFQNDFPIPEDCDMEKISYDDAGKFIRIQMPIIPNKTQRPNTHDDDDDDDESQRIASMPQEPDHGNEYNTPKMTTNDQGGIVEEPDHKNEFTTPMMMTNDVQGGVLERRQKKKPLLIGTTLLIAAFISLLVAHTYDHIVWMIYKKLG</sequence>
<dbReference type="AlphaFoldDB" id="A0AAV0F5E7"/>
<feature type="compositionally biased region" description="Low complexity" evidence="1">
    <location>
        <begin position="26"/>
        <end position="40"/>
    </location>
</feature>
<dbReference type="Proteomes" id="UP001152523">
    <property type="component" value="Unassembled WGS sequence"/>
</dbReference>
<keyword evidence="2" id="KW-0472">Membrane</keyword>
<evidence type="ECO:0000256" key="2">
    <source>
        <dbReference type="SAM" id="Phobius"/>
    </source>
</evidence>
<proteinExistence type="predicted"/>
<keyword evidence="2" id="KW-0812">Transmembrane</keyword>
<gene>
    <name evidence="3" type="ORF">CEPIT_LOCUS30856</name>
</gene>